<dbReference type="Proteomes" id="UP001205105">
    <property type="component" value="Unassembled WGS sequence"/>
</dbReference>
<protein>
    <recommendedName>
        <fullName evidence="1">Peptidase M41 domain-containing protein</fullName>
    </recommendedName>
</protein>
<reference evidence="2" key="1">
    <citation type="submission" date="2020-11" db="EMBL/GenBank/DDBJ databases">
        <title>Chlorella ohadii genome sequencing and assembly.</title>
        <authorList>
            <person name="Murik O."/>
            <person name="Treves H."/>
            <person name="Kedem I."/>
            <person name="Shotland Y."/>
            <person name="Kaplan A."/>
        </authorList>
    </citation>
    <scope>NUCLEOTIDE SEQUENCE</scope>
    <source>
        <strain evidence="2">1</strain>
    </source>
</reference>
<sequence length="134" mass="14153">MDDIRRATDLAYKAVSEYGLSASVGPLSVGTLISGGDDYGLLKDSGSPVARAVEAEVKLMLEAALAVARDCVTSNRPLHDALSAELRQEEKVEGAALQEWLHKTEVPASLRAFVLHGEVPASARERLAAVGLAN</sequence>
<gene>
    <name evidence="2" type="ORF">COHA_008673</name>
</gene>
<name>A0AAD5DJT9_9CHLO</name>
<dbReference type="Pfam" id="PF01434">
    <property type="entry name" value="Peptidase_M41"/>
    <property type="match status" value="1"/>
</dbReference>
<keyword evidence="3" id="KW-1185">Reference proteome</keyword>
<evidence type="ECO:0000259" key="1">
    <source>
        <dbReference type="Pfam" id="PF01434"/>
    </source>
</evidence>
<comment type="caution">
    <text evidence="2">The sequence shown here is derived from an EMBL/GenBank/DDBJ whole genome shotgun (WGS) entry which is preliminary data.</text>
</comment>
<dbReference type="GO" id="GO:0005524">
    <property type="term" value="F:ATP binding"/>
    <property type="evidence" value="ECO:0007669"/>
    <property type="project" value="InterPro"/>
</dbReference>
<dbReference type="Gene3D" id="1.20.58.760">
    <property type="entry name" value="Peptidase M41"/>
    <property type="match status" value="1"/>
</dbReference>
<dbReference type="EMBL" id="JADXDR010000151">
    <property type="protein sequence ID" value="KAI7837481.1"/>
    <property type="molecule type" value="Genomic_DNA"/>
</dbReference>
<dbReference type="InterPro" id="IPR037219">
    <property type="entry name" value="Peptidase_M41-like"/>
</dbReference>
<dbReference type="GO" id="GO:0004176">
    <property type="term" value="F:ATP-dependent peptidase activity"/>
    <property type="evidence" value="ECO:0007669"/>
    <property type="project" value="InterPro"/>
</dbReference>
<organism evidence="2 3">
    <name type="scientific">Chlorella ohadii</name>
    <dbReference type="NCBI Taxonomy" id="2649997"/>
    <lineage>
        <taxon>Eukaryota</taxon>
        <taxon>Viridiplantae</taxon>
        <taxon>Chlorophyta</taxon>
        <taxon>core chlorophytes</taxon>
        <taxon>Trebouxiophyceae</taxon>
        <taxon>Chlorellales</taxon>
        <taxon>Chlorellaceae</taxon>
        <taxon>Chlorella clade</taxon>
        <taxon>Chlorella</taxon>
    </lineage>
</organism>
<dbReference type="InterPro" id="IPR000642">
    <property type="entry name" value="Peptidase_M41"/>
</dbReference>
<dbReference type="GO" id="GO:0004222">
    <property type="term" value="F:metalloendopeptidase activity"/>
    <property type="evidence" value="ECO:0007669"/>
    <property type="project" value="InterPro"/>
</dbReference>
<evidence type="ECO:0000313" key="2">
    <source>
        <dbReference type="EMBL" id="KAI7837481.1"/>
    </source>
</evidence>
<feature type="domain" description="Peptidase M41" evidence="1">
    <location>
        <begin position="2"/>
        <end position="98"/>
    </location>
</feature>
<proteinExistence type="predicted"/>
<dbReference type="AlphaFoldDB" id="A0AAD5DJT9"/>
<dbReference type="GO" id="GO:0006508">
    <property type="term" value="P:proteolysis"/>
    <property type="evidence" value="ECO:0007669"/>
    <property type="project" value="InterPro"/>
</dbReference>
<accession>A0AAD5DJT9</accession>
<dbReference type="SUPFAM" id="SSF140990">
    <property type="entry name" value="FtsH protease domain-like"/>
    <property type="match status" value="1"/>
</dbReference>
<evidence type="ECO:0000313" key="3">
    <source>
        <dbReference type="Proteomes" id="UP001205105"/>
    </source>
</evidence>